<accession>A0A084WUW7</accession>
<dbReference type="EMBL" id="KE525423">
    <property type="protein sequence ID" value="KFB54011.1"/>
    <property type="molecule type" value="Genomic_DNA"/>
</dbReference>
<name>A0A084WUW7_ANOSI</name>
<dbReference type="EnsemblMetazoa" id="ASIC022266-RA">
    <property type="protein sequence ID" value="ASIC022266-PA"/>
    <property type="gene ID" value="ASIC022266"/>
</dbReference>
<evidence type="ECO:0000313" key="3">
    <source>
        <dbReference type="Proteomes" id="UP000030765"/>
    </source>
</evidence>
<keyword evidence="3" id="KW-1185">Reference proteome</keyword>
<protein>
    <submittedName>
        <fullName evidence="1 2">Forkhead-associated domain-containing protein 1</fullName>
    </submittedName>
</protein>
<dbReference type="EMBL" id="ATLV01027164">
    <property type="status" value="NOT_ANNOTATED_CDS"/>
    <property type="molecule type" value="Genomic_DNA"/>
</dbReference>
<reference evidence="1 3" key="1">
    <citation type="journal article" date="2014" name="BMC Genomics">
        <title>Genome sequence of Anopheles sinensis provides insight into genetics basis of mosquito competence for malaria parasites.</title>
        <authorList>
            <person name="Zhou D."/>
            <person name="Zhang D."/>
            <person name="Ding G."/>
            <person name="Shi L."/>
            <person name="Hou Q."/>
            <person name="Ye Y."/>
            <person name="Xu Y."/>
            <person name="Zhou H."/>
            <person name="Xiong C."/>
            <person name="Li S."/>
            <person name="Yu J."/>
            <person name="Hong S."/>
            <person name="Yu X."/>
            <person name="Zou P."/>
            <person name="Chen C."/>
            <person name="Chang X."/>
            <person name="Wang W."/>
            <person name="Lv Y."/>
            <person name="Sun Y."/>
            <person name="Ma L."/>
            <person name="Shen B."/>
            <person name="Zhu C."/>
        </authorList>
    </citation>
    <scope>NUCLEOTIDE SEQUENCE [LARGE SCALE GENOMIC DNA]</scope>
</reference>
<dbReference type="Proteomes" id="UP000030765">
    <property type="component" value="Unassembled WGS sequence"/>
</dbReference>
<evidence type="ECO:0000313" key="1">
    <source>
        <dbReference type="EMBL" id="KFB54011.1"/>
    </source>
</evidence>
<dbReference type="AlphaFoldDB" id="A0A084WUW7"/>
<evidence type="ECO:0000313" key="2">
    <source>
        <dbReference type="EnsemblMetazoa" id="ASIC022266-PA"/>
    </source>
</evidence>
<dbReference type="VEuPathDB" id="VectorBase:ASIC022266"/>
<reference evidence="2" key="2">
    <citation type="submission" date="2020-05" db="UniProtKB">
        <authorList>
            <consortium name="EnsemblMetazoa"/>
        </authorList>
    </citation>
    <scope>IDENTIFICATION</scope>
</reference>
<proteinExistence type="predicted"/>
<organism evidence="1">
    <name type="scientific">Anopheles sinensis</name>
    <name type="common">Mosquito</name>
    <dbReference type="NCBI Taxonomy" id="74873"/>
    <lineage>
        <taxon>Eukaryota</taxon>
        <taxon>Metazoa</taxon>
        <taxon>Ecdysozoa</taxon>
        <taxon>Arthropoda</taxon>
        <taxon>Hexapoda</taxon>
        <taxon>Insecta</taxon>
        <taxon>Pterygota</taxon>
        <taxon>Neoptera</taxon>
        <taxon>Endopterygota</taxon>
        <taxon>Diptera</taxon>
        <taxon>Nematocera</taxon>
        <taxon>Culicoidea</taxon>
        <taxon>Culicidae</taxon>
        <taxon>Anophelinae</taxon>
        <taxon>Anopheles</taxon>
    </lineage>
</organism>
<gene>
    <name evidence="1" type="ORF">ZHAS_00022266</name>
</gene>
<sequence length="159" mass="17816">MWPIPGIRNGLERDKLEAGCRVYGMWPQPHRNTWFKSTIGLAVEYTALERPVAAGWLPRRAPYPGVLRGRSHKQRTILYRTCSFPCDGEVLERPTKEFRKPPKGSFSSFNGCLGYGSESHGTDGGKTFNRCGFFKGFRKKNPSSGCLVSIIRRGANGFS</sequence>